<dbReference type="SUPFAM" id="SSF54403">
    <property type="entry name" value="Cystatin/monellin"/>
    <property type="match status" value="1"/>
</dbReference>
<dbReference type="PANTHER" id="PTHR46186:SF4">
    <property type="entry name" value="CYSTATIN 10"/>
    <property type="match status" value="1"/>
</dbReference>
<dbReference type="KEGG" id="rno:296229"/>
<dbReference type="GO" id="GO:0004869">
    <property type="term" value="F:cysteine-type endopeptidase inhibitor activity"/>
    <property type="evidence" value="ECO:0007669"/>
    <property type="project" value="InterPro"/>
</dbReference>
<dbReference type="OrthoDB" id="10478280at2759"/>
<reference evidence="3 4" key="1">
    <citation type="submission" date="2005-09" db="EMBL/GenBank/DDBJ databases">
        <authorList>
            <person name="Mural R.J."/>
            <person name="Li P.W."/>
            <person name="Adams M.D."/>
            <person name="Amanatides P.G."/>
            <person name="Baden-Tillson H."/>
            <person name="Barnstead M."/>
            <person name="Chin S.H."/>
            <person name="Dew I."/>
            <person name="Evans C.A."/>
            <person name="Ferriera S."/>
            <person name="Flanigan M."/>
            <person name="Fosler C."/>
            <person name="Glodek A."/>
            <person name="Gu Z."/>
            <person name="Holt R.A."/>
            <person name="Jennings D."/>
            <person name="Kraft C.L."/>
            <person name="Lu F."/>
            <person name="Nguyen T."/>
            <person name="Nusskern D.R."/>
            <person name="Pfannkoch C.M."/>
            <person name="Sitter C."/>
            <person name="Sutton G.G."/>
            <person name="Venter J.C."/>
            <person name="Wang Z."/>
            <person name="Woodage T."/>
            <person name="Zheng X.H."/>
            <person name="Zhong F."/>
        </authorList>
    </citation>
    <scope>NUCLEOTIDE SEQUENCE [LARGE SCALE GENOMIC DNA]</scope>
    <source>
        <strain>BN</strain>
        <strain evidence="4">Sprague-Dawley</strain>
    </source>
</reference>
<sequence length="176" mass="21013">MYKTLCGTQLLLAIFVLFLNFSHATAKGTRGPMEIFKKNFMEKNKLNDVYDIFKFLYNKFSHDTYLSNIKNQSFTMNTWGFGEIEVVKTKCRKIDSDFYKCSFQWEFCNIKRTPGVTIYYITLPGSVRCRKLLSKLVNCPFEEQTEQLKREICYFQLYPDYIEQNIRSVRFNCYTK</sequence>
<dbReference type="AlphaFoldDB" id="A6K7E9"/>
<keyword evidence="2" id="KW-0732">Signal</keyword>
<gene>
    <name evidence="5" type="primary">P22k15</name>
    <name evidence="3" type="ORF">rCG_27553</name>
</gene>
<accession>A6K7E9</accession>
<feature type="chain" id="PRO_5039914037" evidence="2">
    <location>
        <begin position="27"/>
        <end position="176"/>
    </location>
</feature>
<dbReference type="GeneID" id="296229"/>
<evidence type="ECO:0000313" key="4">
    <source>
        <dbReference type="Proteomes" id="UP000234681"/>
    </source>
</evidence>
<dbReference type="CDD" id="cd00042">
    <property type="entry name" value="CY"/>
    <property type="match status" value="1"/>
</dbReference>
<evidence type="ECO:0000256" key="1">
    <source>
        <dbReference type="ARBA" id="ARBA00009403"/>
    </source>
</evidence>
<name>A6K7E9_RAT</name>
<evidence type="ECO:0000313" key="3">
    <source>
        <dbReference type="EMBL" id="EDL95070.1"/>
    </source>
</evidence>
<dbReference type="Proteomes" id="UP000234681">
    <property type="component" value="Chromosome 3"/>
</dbReference>
<feature type="signal peptide" evidence="2">
    <location>
        <begin position="1"/>
        <end position="26"/>
    </location>
</feature>
<dbReference type="RGD" id="727814">
    <property type="gene designation" value="P22k15"/>
</dbReference>
<dbReference type="RefSeq" id="NP_954887.1">
    <property type="nucleotide sequence ID" value="NM_199266.2"/>
</dbReference>
<comment type="similarity">
    <text evidence="1">Belongs to the cystatin family.</text>
</comment>
<evidence type="ECO:0000256" key="2">
    <source>
        <dbReference type="SAM" id="SignalP"/>
    </source>
</evidence>
<dbReference type="InterPro" id="IPR000010">
    <property type="entry name" value="Cystatin_dom"/>
</dbReference>
<dbReference type="CTD" id="296229"/>
<dbReference type="InterPro" id="IPR046350">
    <property type="entry name" value="Cystatin_sf"/>
</dbReference>
<protein>
    <submittedName>
        <fullName evidence="3">RCG27553</fullName>
    </submittedName>
</protein>
<dbReference type="PANTHER" id="PTHR46186">
    <property type="entry name" value="CYSTATIN"/>
    <property type="match status" value="1"/>
</dbReference>
<dbReference type="EMBL" id="CH474026">
    <property type="protein sequence ID" value="EDL95070.1"/>
    <property type="molecule type" value="Genomic_DNA"/>
</dbReference>
<organism evidence="3 4">
    <name type="scientific">Rattus norvegicus</name>
    <name type="common">Rat</name>
    <dbReference type="NCBI Taxonomy" id="10116"/>
    <lineage>
        <taxon>Eukaryota</taxon>
        <taxon>Metazoa</taxon>
        <taxon>Chordata</taxon>
        <taxon>Craniata</taxon>
        <taxon>Vertebrata</taxon>
        <taxon>Euteleostomi</taxon>
        <taxon>Mammalia</taxon>
        <taxon>Eutheria</taxon>
        <taxon>Euarchontoglires</taxon>
        <taxon>Glires</taxon>
        <taxon>Rodentia</taxon>
        <taxon>Myomorpha</taxon>
        <taxon>Muroidea</taxon>
        <taxon>Muridae</taxon>
        <taxon>Murinae</taxon>
        <taxon>Rattus</taxon>
    </lineage>
</organism>
<evidence type="ECO:0000313" key="5">
    <source>
        <dbReference type="RGD" id="727814"/>
    </source>
</evidence>
<proteinExistence type="inferred from homology"/>